<reference evidence="1" key="1">
    <citation type="journal article" date="2020" name="G3 (Bethesda)">
        <title>High-Quality Assemblies for Three Invasive Social Wasps from the &lt;i&gt;Vespula&lt;/i&gt; Genus.</title>
        <authorList>
            <person name="Harrop T.W.R."/>
            <person name="Guhlin J."/>
            <person name="McLaughlin G.M."/>
            <person name="Permina E."/>
            <person name="Stockwell P."/>
            <person name="Gilligan J."/>
            <person name="Le Lec M.F."/>
            <person name="Gruber M.A.M."/>
            <person name="Quinn O."/>
            <person name="Lovegrove M."/>
            <person name="Duncan E.J."/>
            <person name="Remnant E.J."/>
            <person name="Van Eeckhoven J."/>
            <person name="Graham B."/>
            <person name="Knapp R.A."/>
            <person name="Langford K.W."/>
            <person name="Kronenberg Z."/>
            <person name="Press M.O."/>
            <person name="Eacker S.M."/>
            <person name="Wilson-Rankin E.E."/>
            <person name="Purcell J."/>
            <person name="Lester P.J."/>
            <person name="Dearden P.K."/>
        </authorList>
    </citation>
    <scope>NUCLEOTIDE SEQUENCE</scope>
    <source>
        <strain evidence="1">Marl-1</strain>
    </source>
</reference>
<proteinExistence type="predicted"/>
<dbReference type="Proteomes" id="UP000614350">
    <property type="component" value="Unassembled WGS sequence"/>
</dbReference>
<organism evidence="1 2">
    <name type="scientific">Vespula vulgaris</name>
    <name type="common">Yellow jacket</name>
    <name type="synonym">Wasp</name>
    <dbReference type="NCBI Taxonomy" id="7454"/>
    <lineage>
        <taxon>Eukaryota</taxon>
        <taxon>Metazoa</taxon>
        <taxon>Ecdysozoa</taxon>
        <taxon>Arthropoda</taxon>
        <taxon>Hexapoda</taxon>
        <taxon>Insecta</taxon>
        <taxon>Pterygota</taxon>
        <taxon>Neoptera</taxon>
        <taxon>Endopterygota</taxon>
        <taxon>Hymenoptera</taxon>
        <taxon>Apocrita</taxon>
        <taxon>Aculeata</taxon>
        <taxon>Vespoidea</taxon>
        <taxon>Vespidae</taxon>
        <taxon>Vespinae</taxon>
        <taxon>Vespula</taxon>
    </lineage>
</organism>
<evidence type="ECO:0000313" key="1">
    <source>
        <dbReference type="EMBL" id="KAF7411244.1"/>
    </source>
</evidence>
<keyword evidence="2" id="KW-1185">Reference proteome</keyword>
<dbReference type="EMBL" id="JACSEA010000001">
    <property type="protein sequence ID" value="KAF7411244.1"/>
    <property type="molecule type" value="Genomic_DNA"/>
</dbReference>
<name>A0A834NKK8_VESVU</name>
<gene>
    <name evidence="1" type="ORF">HZH66_000140</name>
</gene>
<dbReference type="AlphaFoldDB" id="A0A834NKK8"/>
<sequence>MARIQIEEKEASVSKLFVVVKRKSIRRYKKDVRVTSLPPVSSWEYVIMACMGRGELGRNMELVTMSVGRASNASPVWQTRNSKITESNVFIEALRETNMEKKLTEILLGETEYIDSATSNYPKLTSP</sequence>
<comment type="caution">
    <text evidence="1">The sequence shown here is derived from an EMBL/GenBank/DDBJ whole genome shotgun (WGS) entry which is preliminary data.</text>
</comment>
<accession>A0A834NKK8</accession>
<protein>
    <submittedName>
        <fullName evidence="1">Uncharacterized protein</fullName>
    </submittedName>
</protein>
<evidence type="ECO:0000313" key="2">
    <source>
        <dbReference type="Proteomes" id="UP000614350"/>
    </source>
</evidence>